<name>A0A264W457_9BACL</name>
<accession>A0A264W457</accession>
<comment type="caution">
    <text evidence="1">The sequence shown here is derived from an EMBL/GenBank/DDBJ whole genome shotgun (WGS) entry which is preliminary data.</text>
</comment>
<dbReference type="InterPro" id="IPR040547">
    <property type="entry name" value="CdiI"/>
</dbReference>
<dbReference type="AlphaFoldDB" id="A0A264W457"/>
<dbReference type="RefSeq" id="WP_094942351.1">
    <property type="nucleotide sequence ID" value="NZ_NOKQ01000196.1"/>
</dbReference>
<dbReference type="EMBL" id="NOKQ01000196">
    <property type="protein sequence ID" value="OZS78331.1"/>
    <property type="molecule type" value="Genomic_DNA"/>
</dbReference>
<protein>
    <submittedName>
        <fullName evidence="1">Uncharacterized protein</fullName>
    </submittedName>
</protein>
<dbReference type="Proteomes" id="UP000217065">
    <property type="component" value="Unassembled WGS sequence"/>
</dbReference>
<reference evidence="1 2" key="1">
    <citation type="submission" date="2017-07" db="EMBL/GenBank/DDBJ databases">
        <title>Tetzosporium hominis gen.nov. sp.nov.</title>
        <authorList>
            <person name="Tetz G."/>
            <person name="Tetz V."/>
        </authorList>
    </citation>
    <scope>NUCLEOTIDE SEQUENCE [LARGE SCALE GENOMIC DNA]</scope>
    <source>
        <strain evidence="1 2">VT-49</strain>
    </source>
</reference>
<dbReference type="Pfam" id="PF18616">
    <property type="entry name" value="CdiI_3"/>
    <property type="match status" value="1"/>
</dbReference>
<evidence type="ECO:0000313" key="2">
    <source>
        <dbReference type="Proteomes" id="UP000217065"/>
    </source>
</evidence>
<organism evidence="1 2">
    <name type="scientific">Tetzosporium hominis</name>
    <dbReference type="NCBI Taxonomy" id="2020506"/>
    <lineage>
        <taxon>Bacteria</taxon>
        <taxon>Bacillati</taxon>
        <taxon>Bacillota</taxon>
        <taxon>Bacilli</taxon>
        <taxon>Bacillales</taxon>
        <taxon>Caryophanaceae</taxon>
        <taxon>Tetzosporium</taxon>
    </lineage>
</organism>
<keyword evidence="2" id="KW-1185">Reference proteome</keyword>
<sequence length="143" mass="16828">MHRTHTLYDLQQHLSTTPSSLFSLDTEVWYRTIEHEPIYKLSNQDLLKVIRHRLFTDSLILEGIHRLYENPVAGGLVEGEILQSIANYVPKSFYDSHSATKHALKEYCVMMETFDVFSFYSWEDELAKRNSIYALESIKKRIK</sequence>
<proteinExistence type="predicted"/>
<gene>
    <name evidence="1" type="ORF">CF394_06115</name>
</gene>
<dbReference type="OrthoDB" id="2604262at2"/>
<evidence type="ECO:0000313" key="1">
    <source>
        <dbReference type="EMBL" id="OZS78331.1"/>
    </source>
</evidence>